<feature type="transmembrane region" description="Helical" evidence="8">
    <location>
        <begin position="277"/>
        <end position="295"/>
    </location>
</feature>
<evidence type="ECO:0000256" key="6">
    <source>
        <dbReference type="ARBA" id="ARBA00022989"/>
    </source>
</evidence>
<keyword evidence="3" id="KW-0813">Transport</keyword>
<dbReference type="InterPro" id="IPR003706">
    <property type="entry name" value="CstA_N"/>
</dbReference>
<sequence length="844" mass="90940">MRIPNTSAATDIATARDGNCPVTYVRTKLPEYGPSPARRSFIPSSMMRDCMETDIAPARPSYSPDEERLIIRNRQGVPVGIKPHTEWTPKKIALWVAITALGVLGWWMLAVARGENVNTIWFVVTAICTYAIGYRFYALYIQRTIMRPDDTNATPAERINNGRDFDPTHRVVLYGHHFAAIAGAGPLVGPVLAAQMGYLPGTLWIILGVVVAGAVQDMLVLFFSMRRGGRSLGQMATDEIGRVGGTVATVIVLVMLMIVLAVLAMVCVNALAESPWGVFSVGCTIPIAICMGLWLRFVQPGRITQVSLVGFAVLIGVIISGRWVAESSFGQYLHLSPTTLVWCMIVYGFLAAVLPVWVLLTPRDYLSTFMKVGTIAVLAAGIIIVRPVVEMAAVSEFALNTDGPVFAGKLFPFLFITIACGALSGMHATVSSGTSPKMIQKESQVRMIGYGGMLMESFVAIMALAAAVSLSPGIYFSMNTSAATMNALAGDDVVATASNREEVAAAAVANLGVTDAHGDSLVPVWDSWDEDGNPKTYTGAEALEQVASDVGEPSIISRTGGAPTLSVGMSHILHQIGGGRTMMGFWYHFAIMFEALFILSAVDAVTRVARFQLGDALGNIWPKFRDPSWHVGAWATTGVVVAAWGSLLLMGVTDPRGGIQTLYPLFGIANQLIAAIALLLCLVMTVRKGRLKYAWIPAIPLVFDTAVTFTASWQKIFSTDPQVGYFQQWRDARALLPTLTDAEAISVQRAIIRNTMIQGTLSVVFLVLVAFVMLCAAITMVRAVRAGDTTTSEDPYQESNFYAPEHLIASPLEKKLVNEYALVGDPALIPGRSAKADDADAQDR</sequence>
<keyword evidence="7 8" id="KW-0472">Membrane</keyword>
<accession>A0A1L7RPF7</accession>
<feature type="transmembrane region" description="Helical" evidence="8">
    <location>
        <begin position="118"/>
        <end position="137"/>
    </location>
</feature>
<feature type="domain" description="CstA N-terminal" evidence="9">
    <location>
        <begin position="118"/>
        <end position="711"/>
    </location>
</feature>
<feature type="transmembrane region" description="Helical" evidence="8">
    <location>
        <begin position="337"/>
        <end position="360"/>
    </location>
</feature>
<dbReference type="GO" id="GO:0005886">
    <property type="term" value="C:plasma membrane"/>
    <property type="evidence" value="ECO:0007669"/>
    <property type="project" value="UniProtKB-SubCell"/>
</dbReference>
<proteinExistence type="inferred from homology"/>
<dbReference type="GO" id="GO:0009267">
    <property type="term" value="P:cellular response to starvation"/>
    <property type="evidence" value="ECO:0007669"/>
    <property type="project" value="InterPro"/>
</dbReference>
<evidence type="ECO:0000256" key="4">
    <source>
        <dbReference type="ARBA" id="ARBA00022475"/>
    </source>
</evidence>
<feature type="transmembrane region" description="Helical" evidence="8">
    <location>
        <begin position="204"/>
        <end position="225"/>
    </location>
</feature>
<organism evidence="10">
    <name type="scientific">Actinomyces succiniciruminis</name>
    <dbReference type="NCBI Taxonomy" id="1522002"/>
    <lineage>
        <taxon>Bacteria</taxon>
        <taxon>Bacillati</taxon>
        <taxon>Actinomycetota</taxon>
        <taxon>Actinomycetes</taxon>
        <taxon>Actinomycetales</taxon>
        <taxon>Actinomycetaceae</taxon>
        <taxon>Actinomyces</taxon>
    </lineage>
</organism>
<feature type="transmembrane region" description="Helical" evidence="8">
    <location>
        <begin position="92"/>
        <end position="112"/>
    </location>
</feature>
<feature type="transmembrane region" description="Helical" evidence="8">
    <location>
        <begin position="629"/>
        <end position="650"/>
    </location>
</feature>
<gene>
    <name evidence="10" type="ORF">AAM4_1566</name>
</gene>
<feature type="transmembrane region" description="Helical" evidence="8">
    <location>
        <begin position="178"/>
        <end position="198"/>
    </location>
</feature>
<dbReference type="PANTHER" id="PTHR30252:SF3">
    <property type="entry name" value="PYRUVATE_PROTON SYMPORTER BTST"/>
    <property type="match status" value="1"/>
</dbReference>
<feature type="transmembrane region" description="Helical" evidence="8">
    <location>
        <begin position="372"/>
        <end position="394"/>
    </location>
</feature>
<feature type="transmembrane region" description="Helical" evidence="8">
    <location>
        <begin position="585"/>
        <end position="608"/>
    </location>
</feature>
<feature type="transmembrane region" description="Helical" evidence="8">
    <location>
        <begin position="307"/>
        <end position="325"/>
    </location>
</feature>
<protein>
    <submittedName>
        <fullName evidence="10">Carbon starvation protein A homolog</fullName>
    </submittedName>
</protein>
<feature type="transmembrane region" description="Helical" evidence="8">
    <location>
        <begin position="406"/>
        <end position="426"/>
    </location>
</feature>
<reference evidence="10" key="1">
    <citation type="submission" date="2014-07" db="EMBL/GenBank/DDBJ databases">
        <authorList>
            <person name="Zhang J.E."/>
            <person name="Yang H."/>
            <person name="Guo J."/>
            <person name="Deng Z."/>
            <person name="Luo H."/>
            <person name="Luo M."/>
            <person name="Zhao B."/>
        </authorList>
    </citation>
    <scope>NUCLEOTIDE SEQUENCE</scope>
    <source>
        <strain evidence="10">AM4</strain>
    </source>
</reference>
<comment type="subcellular location">
    <subcellularLocation>
        <location evidence="1">Cell membrane</location>
        <topology evidence="1">Multi-pass membrane protein</topology>
    </subcellularLocation>
</comment>
<evidence type="ECO:0000313" key="10">
    <source>
        <dbReference type="EMBL" id="CED91398.1"/>
    </source>
</evidence>
<evidence type="ECO:0000256" key="8">
    <source>
        <dbReference type="SAM" id="Phobius"/>
    </source>
</evidence>
<comment type="similarity">
    <text evidence="2">Belongs to the peptide transporter carbon starvation (CstA) (TC 2.A.114) family.</text>
</comment>
<dbReference type="PANTHER" id="PTHR30252">
    <property type="entry name" value="INNER MEMBRANE PEPTIDE TRANSPORTER"/>
    <property type="match status" value="1"/>
</dbReference>
<feature type="transmembrane region" description="Helical" evidence="8">
    <location>
        <begin position="246"/>
        <end position="271"/>
    </location>
</feature>
<feature type="transmembrane region" description="Helical" evidence="8">
    <location>
        <begin position="662"/>
        <end position="686"/>
    </location>
</feature>
<evidence type="ECO:0000256" key="1">
    <source>
        <dbReference type="ARBA" id="ARBA00004651"/>
    </source>
</evidence>
<dbReference type="EMBL" id="LK995503">
    <property type="protein sequence ID" value="CED91398.1"/>
    <property type="molecule type" value="Genomic_DNA"/>
</dbReference>
<dbReference type="Pfam" id="PF02554">
    <property type="entry name" value="CstA"/>
    <property type="match status" value="1"/>
</dbReference>
<name>A0A1L7RPF7_9ACTO</name>
<evidence type="ECO:0000256" key="3">
    <source>
        <dbReference type="ARBA" id="ARBA00022448"/>
    </source>
</evidence>
<evidence type="ECO:0000256" key="5">
    <source>
        <dbReference type="ARBA" id="ARBA00022692"/>
    </source>
</evidence>
<dbReference type="InterPro" id="IPR051605">
    <property type="entry name" value="CstA"/>
</dbReference>
<feature type="transmembrane region" description="Helical" evidence="8">
    <location>
        <begin position="763"/>
        <end position="784"/>
    </location>
</feature>
<feature type="transmembrane region" description="Helical" evidence="8">
    <location>
        <begin position="447"/>
        <end position="470"/>
    </location>
</feature>
<evidence type="ECO:0000259" key="9">
    <source>
        <dbReference type="Pfam" id="PF02554"/>
    </source>
</evidence>
<dbReference type="AlphaFoldDB" id="A0A1L7RPF7"/>
<keyword evidence="6 8" id="KW-1133">Transmembrane helix</keyword>
<keyword evidence="5 8" id="KW-0812">Transmembrane</keyword>
<evidence type="ECO:0000256" key="2">
    <source>
        <dbReference type="ARBA" id="ARBA00007755"/>
    </source>
</evidence>
<keyword evidence="4" id="KW-1003">Cell membrane</keyword>
<evidence type="ECO:0000256" key="7">
    <source>
        <dbReference type="ARBA" id="ARBA00023136"/>
    </source>
</evidence>